<proteinExistence type="predicted"/>
<dbReference type="Gene3D" id="3.30.530.20">
    <property type="match status" value="1"/>
</dbReference>
<accession>A0ABR7RYY4</accession>
<dbReference type="CDD" id="cd07818">
    <property type="entry name" value="SRPBCC_1"/>
    <property type="match status" value="1"/>
</dbReference>
<reference evidence="1 2" key="1">
    <citation type="submission" date="2016-06" db="EMBL/GenBank/DDBJ databases">
        <authorList>
            <person name="Ramos C."/>
            <person name="Pintado A."/>
            <person name="Crespo-Gomez J.I."/>
        </authorList>
    </citation>
    <scope>NUCLEOTIDE SEQUENCE [LARGE SCALE GENOMIC DNA]</scope>
    <source>
        <strain evidence="1 2">AVO110</strain>
    </source>
</reference>
<organism evidence="1 2">
    <name type="scientific">Aquipseudomonas alcaligenes</name>
    <name type="common">Pseudomonas alcaligenes</name>
    <dbReference type="NCBI Taxonomy" id="43263"/>
    <lineage>
        <taxon>Bacteria</taxon>
        <taxon>Pseudomonadati</taxon>
        <taxon>Pseudomonadota</taxon>
        <taxon>Gammaproteobacteria</taxon>
        <taxon>Pseudomonadales</taxon>
        <taxon>Pseudomonadaceae</taxon>
        <taxon>Aquipseudomonas</taxon>
    </lineage>
</organism>
<comment type="caution">
    <text evidence="1">The sequence shown here is derived from an EMBL/GenBank/DDBJ whole genome shotgun (WGS) entry which is preliminary data.</text>
</comment>
<dbReference type="InterPro" id="IPR019587">
    <property type="entry name" value="Polyketide_cyclase/dehydratase"/>
</dbReference>
<dbReference type="SUPFAM" id="SSF55961">
    <property type="entry name" value="Bet v1-like"/>
    <property type="match status" value="1"/>
</dbReference>
<dbReference type="Proteomes" id="UP000744555">
    <property type="component" value="Unassembled WGS sequence"/>
</dbReference>
<evidence type="ECO:0000313" key="1">
    <source>
        <dbReference type="EMBL" id="MBC9249373.1"/>
    </source>
</evidence>
<evidence type="ECO:0000313" key="2">
    <source>
        <dbReference type="Proteomes" id="UP000744555"/>
    </source>
</evidence>
<dbReference type="InterPro" id="IPR023393">
    <property type="entry name" value="START-like_dom_sf"/>
</dbReference>
<gene>
    <name evidence="1" type="ORF">A9179_03675</name>
</gene>
<dbReference type="EMBL" id="LZEU01000001">
    <property type="protein sequence ID" value="MBC9249373.1"/>
    <property type="molecule type" value="Genomic_DNA"/>
</dbReference>
<dbReference type="Pfam" id="PF10604">
    <property type="entry name" value="Polyketide_cyc2"/>
    <property type="match status" value="1"/>
</dbReference>
<keyword evidence="2" id="KW-1185">Reference proteome</keyword>
<sequence length="179" mass="19786">MLGIILLVVLALVAGFAVLASRQPDEFRVERSILIQAPAERVFAQVEDFHQWHQWSPWARRDPAMQVSYEGAAKGVGAVYRWSGNRQVGKGSCAISESRPNELVRMQLEFLEPFQASNIAEFHFQPEAAGTRVSWSMSGRSNFVSKAMGLLFSMDKMVGGDFEQGLASLKARSEAPAVP</sequence>
<protein>
    <submittedName>
        <fullName evidence="1">Polyketide cyclase</fullName>
    </submittedName>
</protein>
<name>A0ABR7RYY4_AQUAC</name>